<evidence type="ECO:0000313" key="2">
    <source>
        <dbReference type="Proteomes" id="UP000231263"/>
    </source>
</evidence>
<dbReference type="AlphaFoldDB" id="A0A2M7XDY6"/>
<dbReference type="PROSITE" id="PS51257">
    <property type="entry name" value="PROKAR_LIPOPROTEIN"/>
    <property type="match status" value="1"/>
</dbReference>
<proteinExistence type="predicted"/>
<dbReference type="EMBL" id="PFWT01000018">
    <property type="protein sequence ID" value="PJA46081.1"/>
    <property type="molecule type" value="Genomic_DNA"/>
</dbReference>
<dbReference type="Proteomes" id="UP000231263">
    <property type="component" value="Unassembled WGS sequence"/>
</dbReference>
<sequence length="138" mass="14707">MNKFIRAVFITLVLMGAGCSSEEAFEAQNNNENMYQDQTTVGQKSEALKFHLETAAIGLRDAVKDATGPELAPYQGYVEFAQMTLPQAVAIANEDGLPELAQSITDLDQQLTLIVANSATADELKTGVLTVADALAGL</sequence>
<name>A0A2M7XDY6_9BACT</name>
<reference evidence="2" key="1">
    <citation type="submission" date="2017-09" db="EMBL/GenBank/DDBJ databases">
        <title>Depth-based differentiation of microbial function through sediment-hosted aquifers and enrichment of novel symbionts in the deep terrestrial subsurface.</title>
        <authorList>
            <person name="Probst A.J."/>
            <person name="Ladd B."/>
            <person name="Jarett J.K."/>
            <person name="Geller-Mcgrath D.E."/>
            <person name="Sieber C.M.K."/>
            <person name="Emerson J.B."/>
            <person name="Anantharaman K."/>
            <person name="Thomas B.C."/>
            <person name="Malmstrom R."/>
            <person name="Stieglmeier M."/>
            <person name="Klingl A."/>
            <person name="Woyke T."/>
            <person name="Ryan C.M."/>
            <person name="Banfield J.F."/>
        </authorList>
    </citation>
    <scope>NUCLEOTIDE SEQUENCE [LARGE SCALE GENOMIC DNA]</scope>
</reference>
<protein>
    <recommendedName>
        <fullName evidence="3">DUF5667 domain-containing protein</fullName>
    </recommendedName>
</protein>
<accession>A0A2M7XDY6</accession>
<evidence type="ECO:0008006" key="3">
    <source>
        <dbReference type="Google" id="ProtNLM"/>
    </source>
</evidence>
<organism evidence="1 2">
    <name type="scientific">Candidatus Uhrbacteria bacterium CG_4_9_14_3_um_filter_41_35</name>
    <dbReference type="NCBI Taxonomy" id="1975034"/>
    <lineage>
        <taxon>Bacteria</taxon>
        <taxon>Candidatus Uhriibacteriota</taxon>
    </lineage>
</organism>
<gene>
    <name evidence="1" type="ORF">CO173_03840</name>
</gene>
<evidence type="ECO:0000313" key="1">
    <source>
        <dbReference type="EMBL" id="PJA46081.1"/>
    </source>
</evidence>
<comment type="caution">
    <text evidence="1">The sequence shown here is derived from an EMBL/GenBank/DDBJ whole genome shotgun (WGS) entry which is preliminary data.</text>
</comment>